<reference evidence="2" key="1">
    <citation type="journal article" date="2002" name="Science">
        <title>The draft genome of Ciona intestinalis: insights into chordate and vertebrate origins.</title>
        <authorList>
            <person name="Dehal P."/>
            <person name="Satou Y."/>
            <person name="Campbell R.K."/>
            <person name="Chapman J."/>
            <person name="Degnan B."/>
            <person name="De Tomaso A."/>
            <person name="Davidson B."/>
            <person name="Di Gregorio A."/>
            <person name="Gelpke M."/>
            <person name="Goodstein D.M."/>
            <person name="Harafuji N."/>
            <person name="Hastings K.E."/>
            <person name="Ho I."/>
            <person name="Hotta K."/>
            <person name="Huang W."/>
            <person name="Kawashima T."/>
            <person name="Lemaire P."/>
            <person name="Martinez D."/>
            <person name="Meinertzhagen I.A."/>
            <person name="Necula S."/>
            <person name="Nonaka M."/>
            <person name="Putnam N."/>
            <person name="Rash S."/>
            <person name="Saiga H."/>
            <person name="Satake M."/>
            <person name="Terry A."/>
            <person name="Yamada L."/>
            <person name="Wang H.G."/>
            <person name="Awazu S."/>
            <person name="Azumi K."/>
            <person name="Boore J."/>
            <person name="Branno M."/>
            <person name="Chin-Bow S."/>
            <person name="DeSantis R."/>
            <person name="Doyle S."/>
            <person name="Francino P."/>
            <person name="Keys D.N."/>
            <person name="Haga S."/>
            <person name="Hayashi H."/>
            <person name="Hino K."/>
            <person name="Imai K.S."/>
            <person name="Inaba K."/>
            <person name="Kano S."/>
            <person name="Kobayashi K."/>
            <person name="Kobayashi M."/>
            <person name="Lee B.I."/>
            <person name="Makabe K.W."/>
            <person name="Manohar C."/>
            <person name="Matassi G."/>
            <person name="Medina M."/>
            <person name="Mochizuki Y."/>
            <person name="Mount S."/>
            <person name="Morishita T."/>
            <person name="Miura S."/>
            <person name="Nakayama A."/>
            <person name="Nishizaka S."/>
            <person name="Nomoto H."/>
            <person name="Ohta F."/>
            <person name="Oishi K."/>
            <person name="Rigoutsos I."/>
            <person name="Sano M."/>
            <person name="Sasaki A."/>
            <person name="Sasakura Y."/>
            <person name="Shoguchi E."/>
            <person name="Shin-i T."/>
            <person name="Spagnuolo A."/>
            <person name="Stainier D."/>
            <person name="Suzuki M.M."/>
            <person name="Tassy O."/>
            <person name="Takatori N."/>
            <person name="Tokuoka M."/>
            <person name="Yagi K."/>
            <person name="Yoshizaki F."/>
            <person name="Wada S."/>
            <person name="Zhang C."/>
            <person name="Hyatt P.D."/>
            <person name="Larimer F."/>
            <person name="Detter C."/>
            <person name="Doggett N."/>
            <person name="Glavina T."/>
            <person name="Hawkins T."/>
            <person name="Richardson P."/>
            <person name="Lucas S."/>
            <person name="Kohara Y."/>
            <person name="Levine M."/>
            <person name="Satoh N."/>
            <person name="Rokhsar D.S."/>
        </authorList>
    </citation>
    <scope>NUCLEOTIDE SEQUENCE [LARGE SCALE GENOMIC DNA]</scope>
</reference>
<reference evidence="1" key="2">
    <citation type="submission" date="2025-08" db="UniProtKB">
        <authorList>
            <consortium name="Ensembl"/>
        </authorList>
    </citation>
    <scope>IDENTIFICATION</scope>
</reference>
<dbReference type="Proteomes" id="UP000008144">
    <property type="component" value="Unassembled WGS sequence"/>
</dbReference>
<dbReference type="Ensembl" id="ENSCINT00000031697.1">
    <property type="protein sequence ID" value="ENSCINP00000030590.1"/>
    <property type="gene ID" value="ENSCING00000019309.1"/>
</dbReference>
<sequence length="40" mass="4574">MILAWGKSRYSYRTVKICIKVNRIETTFAPPSSFYSNGTS</sequence>
<proteinExistence type="predicted"/>
<accession>H2XLQ8</accession>
<keyword evidence="2" id="KW-1185">Reference proteome</keyword>
<evidence type="ECO:0000313" key="1">
    <source>
        <dbReference type="Ensembl" id="ENSCINP00000030590.1"/>
    </source>
</evidence>
<protein>
    <submittedName>
        <fullName evidence="1">Uncharacterized protein</fullName>
    </submittedName>
</protein>
<dbReference type="HOGENOM" id="CLU_3301994_0_0_1"/>
<evidence type="ECO:0000313" key="2">
    <source>
        <dbReference type="Proteomes" id="UP000008144"/>
    </source>
</evidence>
<name>H2XLQ8_CIOIN</name>
<dbReference type="AlphaFoldDB" id="H2XLQ8"/>
<dbReference type="InParanoid" id="H2XLQ8"/>
<organism evidence="1 2">
    <name type="scientific">Ciona intestinalis</name>
    <name type="common">Transparent sea squirt</name>
    <name type="synonym">Ascidia intestinalis</name>
    <dbReference type="NCBI Taxonomy" id="7719"/>
    <lineage>
        <taxon>Eukaryota</taxon>
        <taxon>Metazoa</taxon>
        <taxon>Chordata</taxon>
        <taxon>Tunicata</taxon>
        <taxon>Ascidiacea</taxon>
        <taxon>Phlebobranchia</taxon>
        <taxon>Cionidae</taxon>
        <taxon>Ciona</taxon>
    </lineage>
</organism>
<reference evidence="1" key="3">
    <citation type="submission" date="2025-09" db="UniProtKB">
        <authorList>
            <consortium name="Ensembl"/>
        </authorList>
    </citation>
    <scope>IDENTIFICATION</scope>
</reference>